<feature type="region of interest" description="Disordered" evidence="1">
    <location>
        <begin position="124"/>
        <end position="161"/>
    </location>
</feature>
<evidence type="ECO:0000313" key="2">
    <source>
        <dbReference type="EMBL" id="GAA3779109.1"/>
    </source>
</evidence>
<accession>A0ABP7H3S1</accession>
<keyword evidence="3" id="KW-1185">Reference proteome</keyword>
<organism evidence="2 3">
    <name type="scientific">Streptomyces coacervatus</name>
    <dbReference type="NCBI Taxonomy" id="647381"/>
    <lineage>
        <taxon>Bacteria</taxon>
        <taxon>Bacillati</taxon>
        <taxon>Actinomycetota</taxon>
        <taxon>Actinomycetes</taxon>
        <taxon>Kitasatosporales</taxon>
        <taxon>Streptomycetaceae</taxon>
        <taxon>Streptomyces</taxon>
    </lineage>
</organism>
<dbReference type="EMBL" id="BAABDE010000006">
    <property type="protein sequence ID" value="GAA3779109.1"/>
    <property type="molecule type" value="Genomic_DNA"/>
</dbReference>
<reference evidence="3" key="1">
    <citation type="journal article" date="2019" name="Int. J. Syst. Evol. Microbiol.">
        <title>The Global Catalogue of Microorganisms (GCM) 10K type strain sequencing project: providing services to taxonomists for standard genome sequencing and annotation.</title>
        <authorList>
            <consortium name="The Broad Institute Genomics Platform"/>
            <consortium name="The Broad Institute Genome Sequencing Center for Infectious Disease"/>
            <person name="Wu L."/>
            <person name="Ma J."/>
        </authorList>
    </citation>
    <scope>NUCLEOTIDE SEQUENCE [LARGE SCALE GENOMIC DNA]</scope>
    <source>
        <strain evidence="3">JCM 17138</strain>
    </source>
</reference>
<dbReference type="RefSeq" id="WP_345599678.1">
    <property type="nucleotide sequence ID" value="NZ_BAABDE010000006.1"/>
</dbReference>
<feature type="region of interest" description="Disordered" evidence="1">
    <location>
        <begin position="210"/>
        <end position="229"/>
    </location>
</feature>
<protein>
    <submittedName>
        <fullName evidence="2">Uncharacterized protein</fullName>
    </submittedName>
</protein>
<evidence type="ECO:0000256" key="1">
    <source>
        <dbReference type="SAM" id="MobiDB-lite"/>
    </source>
</evidence>
<gene>
    <name evidence="2" type="ORF">GCM10022403_012220</name>
</gene>
<name>A0ABP7H3S1_9ACTN</name>
<comment type="caution">
    <text evidence="2">The sequence shown here is derived from an EMBL/GenBank/DDBJ whole genome shotgun (WGS) entry which is preliminary data.</text>
</comment>
<proteinExistence type="predicted"/>
<feature type="compositionally biased region" description="Low complexity" evidence="1">
    <location>
        <begin position="64"/>
        <end position="81"/>
    </location>
</feature>
<dbReference type="Proteomes" id="UP001501009">
    <property type="component" value="Unassembled WGS sequence"/>
</dbReference>
<sequence length="243" mass="25461">MSDTQGAPDSPDFFDRLIARHTGPRPAAVRVRPRLPGPFERVEAVRAAAPAPEEDALLWPAITSAAAAPPDAPRPSAAATRTHTERERTVVRTEREPVDPLARPSAPVRDEAALLRPVVPVAPGLRPLPDAGRRAAGRARAEPGPAQTPVSMPIPPGTDTAPQAVSAALRPSAADTAAARDAVRQAAARRPARAAEQVVQVQIGRLEVTAGDAPVGGGRQRTPAKERSGATLSLAEYLARGRW</sequence>
<feature type="compositionally biased region" description="Basic and acidic residues" evidence="1">
    <location>
        <begin position="82"/>
        <end position="98"/>
    </location>
</feature>
<evidence type="ECO:0000313" key="3">
    <source>
        <dbReference type="Proteomes" id="UP001501009"/>
    </source>
</evidence>
<feature type="region of interest" description="Disordered" evidence="1">
    <location>
        <begin position="64"/>
        <end position="104"/>
    </location>
</feature>